<accession>A0A9N9MN92</accession>
<protein>
    <submittedName>
        <fullName evidence="3">Uncharacterized protein</fullName>
    </submittedName>
</protein>
<dbReference type="InterPro" id="IPR000618">
    <property type="entry name" value="Insect_cuticle"/>
</dbReference>
<organism evidence="3 4">
    <name type="scientific">Ceutorhynchus assimilis</name>
    <name type="common">cabbage seed weevil</name>
    <dbReference type="NCBI Taxonomy" id="467358"/>
    <lineage>
        <taxon>Eukaryota</taxon>
        <taxon>Metazoa</taxon>
        <taxon>Ecdysozoa</taxon>
        <taxon>Arthropoda</taxon>
        <taxon>Hexapoda</taxon>
        <taxon>Insecta</taxon>
        <taxon>Pterygota</taxon>
        <taxon>Neoptera</taxon>
        <taxon>Endopterygota</taxon>
        <taxon>Coleoptera</taxon>
        <taxon>Polyphaga</taxon>
        <taxon>Cucujiformia</taxon>
        <taxon>Curculionidae</taxon>
        <taxon>Ceutorhynchinae</taxon>
        <taxon>Ceutorhynchus</taxon>
    </lineage>
</organism>
<sequence length="407" mass="46420">MDIIRKSIKIKIITLILIWIHTCYSIEQYQREIYLAPRNYNPHPYEQLAKIQNPGPVLFPVSDDDDQNNNRYNIVTVDNSKINNDISPYARVTQKIKYLLSSRQYSSKRHHNQIDADIYNALADQGAKVLAYPPQELKHYGRSSALKKKNYAFSYKVLDKATGDDFSHQQIRSSKATNGEYRVKLPDGRLQIVSYKADKNGYKADVKYEVDPEATYQQQEYIPQKVVSEQAPVRQSSRDNHVNNYEYIAVGEQEQQLVSPLRDSNIVVLEQNGPTQTPGNYVDIPRSQTHSPVYLINDNQQAQYYPNQVQIYTNNPRDHAAGNFVSTTPASPVIRYTSTPVPPTVQAQVIHPGDHGLYNPNLVAPPGHKNVINTIDSKDPNDSYRQTFEQENELPEGIYIVGKSGKR</sequence>
<dbReference type="GO" id="GO:0005615">
    <property type="term" value="C:extracellular space"/>
    <property type="evidence" value="ECO:0007669"/>
    <property type="project" value="TreeGrafter"/>
</dbReference>
<dbReference type="AlphaFoldDB" id="A0A9N9MN92"/>
<gene>
    <name evidence="3" type="ORF">CEUTPL_LOCUS8703</name>
</gene>
<dbReference type="PROSITE" id="PS51155">
    <property type="entry name" value="CHIT_BIND_RR_2"/>
    <property type="match status" value="1"/>
</dbReference>
<reference evidence="3" key="1">
    <citation type="submission" date="2022-01" db="EMBL/GenBank/DDBJ databases">
        <authorList>
            <person name="King R."/>
        </authorList>
    </citation>
    <scope>NUCLEOTIDE SEQUENCE</scope>
</reference>
<dbReference type="Proteomes" id="UP001152799">
    <property type="component" value="Chromosome 4"/>
</dbReference>
<dbReference type="InterPro" id="IPR031311">
    <property type="entry name" value="CHIT_BIND_RR_consensus"/>
</dbReference>
<evidence type="ECO:0000313" key="4">
    <source>
        <dbReference type="Proteomes" id="UP001152799"/>
    </source>
</evidence>
<proteinExistence type="predicted"/>
<dbReference type="PANTHER" id="PTHR12236:SF79">
    <property type="entry name" value="CUTICULAR PROTEIN 50CB-RELATED"/>
    <property type="match status" value="1"/>
</dbReference>
<dbReference type="OrthoDB" id="6382199at2759"/>
<dbReference type="GO" id="GO:0031012">
    <property type="term" value="C:extracellular matrix"/>
    <property type="evidence" value="ECO:0007669"/>
    <property type="project" value="TreeGrafter"/>
</dbReference>
<keyword evidence="4" id="KW-1185">Reference proteome</keyword>
<dbReference type="PANTHER" id="PTHR12236">
    <property type="entry name" value="STRUCTURAL CONTITUENT OF CUTICLE"/>
    <property type="match status" value="1"/>
</dbReference>
<dbReference type="GO" id="GO:0042302">
    <property type="term" value="F:structural constituent of cuticle"/>
    <property type="evidence" value="ECO:0007669"/>
    <property type="project" value="UniProtKB-UniRule"/>
</dbReference>
<dbReference type="PROSITE" id="PS00233">
    <property type="entry name" value="CHIT_BIND_RR_1"/>
    <property type="match status" value="1"/>
</dbReference>
<evidence type="ECO:0000256" key="1">
    <source>
        <dbReference type="ARBA" id="ARBA00022460"/>
    </source>
</evidence>
<name>A0A9N9MN92_9CUCU</name>
<evidence type="ECO:0000256" key="2">
    <source>
        <dbReference type="PROSITE-ProRule" id="PRU00497"/>
    </source>
</evidence>
<keyword evidence="1 2" id="KW-0193">Cuticle</keyword>
<dbReference type="EMBL" id="OU892280">
    <property type="protein sequence ID" value="CAG9768156.1"/>
    <property type="molecule type" value="Genomic_DNA"/>
</dbReference>
<dbReference type="InterPro" id="IPR051217">
    <property type="entry name" value="Insect_Cuticle_Struc_Prot"/>
</dbReference>
<evidence type="ECO:0000313" key="3">
    <source>
        <dbReference type="EMBL" id="CAG9768156.1"/>
    </source>
</evidence>
<dbReference type="Pfam" id="PF00379">
    <property type="entry name" value="Chitin_bind_4"/>
    <property type="match status" value="1"/>
</dbReference>